<sequence>MSISGLVSDGRILSRFIRTECMNYEYMYGTRLPINQMSDLLADKYQHHIQSVGKRPFGVGVLVAGYDKQGTHLFEIIPSGDVFDYKATAMGVRSQSARTYLEKHFKTFP</sequence>
<keyword evidence="1 2" id="KW-0647">Proteasome</keyword>
<reference evidence="3" key="3">
    <citation type="journal article" date="2016" name="Gigascience">
        <title>De novo construction of an expanded transcriptome assembly for the western tarnished plant bug, Lygus hesperus.</title>
        <authorList>
            <person name="Tassone E.E."/>
            <person name="Geib S.M."/>
            <person name="Hall B."/>
            <person name="Fabrick J.A."/>
            <person name="Brent C.S."/>
            <person name="Hull J.J."/>
        </authorList>
    </citation>
    <scope>NUCLEOTIDE SEQUENCE</scope>
</reference>
<dbReference type="InterPro" id="IPR050115">
    <property type="entry name" value="Proteasome_alpha"/>
</dbReference>
<accession>A0A0A9XE72</accession>
<dbReference type="PANTHER" id="PTHR11599">
    <property type="entry name" value="PROTEASOME SUBUNIT ALPHA/BETA"/>
    <property type="match status" value="1"/>
</dbReference>
<dbReference type="SUPFAM" id="SSF56235">
    <property type="entry name" value="N-terminal nucleophile aminohydrolases (Ntn hydrolases)"/>
    <property type="match status" value="1"/>
</dbReference>
<organism evidence="2">
    <name type="scientific">Lygus hesperus</name>
    <name type="common">Western plant bug</name>
    <dbReference type="NCBI Taxonomy" id="30085"/>
    <lineage>
        <taxon>Eukaryota</taxon>
        <taxon>Metazoa</taxon>
        <taxon>Ecdysozoa</taxon>
        <taxon>Arthropoda</taxon>
        <taxon>Hexapoda</taxon>
        <taxon>Insecta</taxon>
        <taxon>Pterygota</taxon>
        <taxon>Neoptera</taxon>
        <taxon>Paraneoptera</taxon>
        <taxon>Hemiptera</taxon>
        <taxon>Heteroptera</taxon>
        <taxon>Panheteroptera</taxon>
        <taxon>Cimicomorpha</taxon>
        <taxon>Miridae</taxon>
        <taxon>Mirini</taxon>
        <taxon>Lygus</taxon>
    </lineage>
</organism>
<reference evidence="2" key="1">
    <citation type="journal article" date="2014" name="PLoS ONE">
        <title>Transcriptome-Based Identification of ABC Transporters in the Western Tarnished Plant Bug Lygus hesperus.</title>
        <authorList>
            <person name="Hull J.J."/>
            <person name="Chaney K."/>
            <person name="Geib S.M."/>
            <person name="Fabrick J.A."/>
            <person name="Brent C.S."/>
            <person name="Walsh D."/>
            <person name="Lavine L.C."/>
        </authorList>
    </citation>
    <scope>NUCLEOTIDE SEQUENCE</scope>
</reference>
<dbReference type="EMBL" id="GDHC01017593">
    <property type="protein sequence ID" value="JAQ01036.1"/>
    <property type="molecule type" value="Transcribed_RNA"/>
</dbReference>
<dbReference type="GO" id="GO:0051603">
    <property type="term" value="P:proteolysis involved in protein catabolic process"/>
    <property type="evidence" value="ECO:0007669"/>
    <property type="project" value="InterPro"/>
</dbReference>
<protein>
    <submittedName>
        <fullName evidence="2">Proteasome subunit alpha type-1</fullName>
    </submittedName>
</protein>
<dbReference type="InterPro" id="IPR029055">
    <property type="entry name" value="Ntn_hydrolases_N"/>
</dbReference>
<gene>
    <name evidence="2" type="primary">PSA1_1</name>
    <name evidence="3" type="synonym">PSA1_0</name>
    <name evidence="2" type="ORF">CM83_14963</name>
    <name evidence="3" type="ORF">g.30208</name>
</gene>
<dbReference type="Pfam" id="PF00227">
    <property type="entry name" value="Proteasome"/>
    <property type="match status" value="1"/>
</dbReference>
<evidence type="ECO:0000313" key="3">
    <source>
        <dbReference type="EMBL" id="JAQ01036.1"/>
    </source>
</evidence>
<reference evidence="2" key="2">
    <citation type="submission" date="2014-07" db="EMBL/GenBank/DDBJ databases">
        <authorList>
            <person name="Hull J."/>
        </authorList>
    </citation>
    <scope>NUCLEOTIDE SEQUENCE</scope>
</reference>
<dbReference type="InterPro" id="IPR001353">
    <property type="entry name" value="Proteasome_sua/b"/>
</dbReference>
<evidence type="ECO:0000313" key="2">
    <source>
        <dbReference type="EMBL" id="JAG15400.1"/>
    </source>
</evidence>
<dbReference type="EMBL" id="GBHO01028204">
    <property type="protein sequence ID" value="JAG15400.1"/>
    <property type="molecule type" value="Transcribed_RNA"/>
</dbReference>
<dbReference type="Gene3D" id="3.60.20.10">
    <property type="entry name" value="Glutamine Phosphoribosylpyrophosphate, subunit 1, domain 1"/>
    <property type="match status" value="1"/>
</dbReference>
<dbReference type="AlphaFoldDB" id="A0A0A9XE72"/>
<dbReference type="GO" id="GO:0005839">
    <property type="term" value="C:proteasome core complex"/>
    <property type="evidence" value="ECO:0007669"/>
    <property type="project" value="InterPro"/>
</dbReference>
<proteinExistence type="predicted"/>
<name>A0A0A9XE72_LYGHE</name>
<evidence type="ECO:0000256" key="1">
    <source>
        <dbReference type="ARBA" id="ARBA00022942"/>
    </source>
</evidence>